<dbReference type="EMBL" id="LVJI01000014">
    <property type="protein sequence ID" value="OAB46896.1"/>
    <property type="molecule type" value="Genomic_DNA"/>
</dbReference>
<comment type="caution">
    <text evidence="1">The sequence shown here is derived from an EMBL/GenBank/DDBJ whole genome shotgun (WGS) entry which is preliminary data.</text>
</comment>
<evidence type="ECO:0000313" key="2">
    <source>
        <dbReference type="Proteomes" id="UP000077355"/>
    </source>
</evidence>
<gene>
    <name evidence="1" type="ORF">PBAT_09545</name>
</gene>
<accession>A0A168PLW5</accession>
<sequence>MKFSEISQASWSELQPYLDTCVIPFTGLTGVESPVEATASLERLRDFMDLVEIRYKGRTVTYPAFHYVNQDISKSLNELCHRIKESGFKYVIIMTADTILEESRVLNCDLILSQQQLAPLYENDQNLLSSIIQDKVESLWKTKR</sequence>
<evidence type="ECO:0000313" key="1">
    <source>
        <dbReference type="EMBL" id="OAB46896.1"/>
    </source>
</evidence>
<dbReference type="InterPro" id="IPR019615">
    <property type="entry name" value="DUF2487"/>
</dbReference>
<protein>
    <recommendedName>
        <fullName evidence="3">DUF2487 domain-containing protein</fullName>
    </recommendedName>
</protein>
<dbReference type="Proteomes" id="UP000077355">
    <property type="component" value="Unassembled WGS sequence"/>
</dbReference>
<reference evidence="1 2" key="1">
    <citation type="submission" date="2016-03" db="EMBL/GenBank/DDBJ databases">
        <title>Draft genome sequence of Paenibacillus antarcticus CECT 5836.</title>
        <authorList>
            <person name="Shin S.-K."/>
            <person name="Yi H."/>
        </authorList>
    </citation>
    <scope>NUCLEOTIDE SEQUENCE [LARGE SCALE GENOMIC DNA]</scope>
    <source>
        <strain evidence="1 2">CECT 5836</strain>
    </source>
</reference>
<dbReference type="AlphaFoldDB" id="A0A168PLW5"/>
<dbReference type="RefSeq" id="WP_068648896.1">
    <property type="nucleotide sequence ID" value="NZ_CP043611.1"/>
</dbReference>
<proteinExistence type="predicted"/>
<dbReference type="Pfam" id="PF10673">
    <property type="entry name" value="DUF2487"/>
    <property type="match status" value="1"/>
</dbReference>
<organism evidence="1 2">
    <name type="scientific">Paenibacillus antarcticus</name>
    <dbReference type="NCBI Taxonomy" id="253703"/>
    <lineage>
        <taxon>Bacteria</taxon>
        <taxon>Bacillati</taxon>
        <taxon>Bacillota</taxon>
        <taxon>Bacilli</taxon>
        <taxon>Bacillales</taxon>
        <taxon>Paenibacillaceae</taxon>
        <taxon>Paenibacillus</taxon>
    </lineage>
</organism>
<name>A0A168PLW5_9BACL</name>
<keyword evidence="2" id="KW-1185">Reference proteome</keyword>
<evidence type="ECO:0008006" key="3">
    <source>
        <dbReference type="Google" id="ProtNLM"/>
    </source>
</evidence>
<dbReference type="OrthoDB" id="2678750at2"/>